<protein>
    <submittedName>
        <fullName evidence="2">Uncharacterized protein</fullName>
    </submittedName>
</protein>
<feature type="chain" id="PRO_5046047605" evidence="1">
    <location>
        <begin position="28"/>
        <end position="68"/>
    </location>
</feature>
<evidence type="ECO:0000256" key="1">
    <source>
        <dbReference type="SAM" id="SignalP"/>
    </source>
</evidence>
<evidence type="ECO:0000313" key="3">
    <source>
        <dbReference type="Proteomes" id="UP001597362"/>
    </source>
</evidence>
<organism evidence="2 3">
    <name type="scientific">Paenibacillus yanchengensis</name>
    <dbReference type="NCBI Taxonomy" id="2035833"/>
    <lineage>
        <taxon>Bacteria</taxon>
        <taxon>Bacillati</taxon>
        <taxon>Bacillota</taxon>
        <taxon>Bacilli</taxon>
        <taxon>Bacillales</taxon>
        <taxon>Paenibacillaceae</taxon>
        <taxon>Paenibacillus</taxon>
    </lineage>
</organism>
<evidence type="ECO:0000313" key="2">
    <source>
        <dbReference type="EMBL" id="MFD2116309.1"/>
    </source>
</evidence>
<keyword evidence="3" id="KW-1185">Reference proteome</keyword>
<dbReference type="Proteomes" id="UP001597362">
    <property type="component" value="Unassembled WGS sequence"/>
</dbReference>
<dbReference type="EMBL" id="JBHUHO010000030">
    <property type="protein sequence ID" value="MFD2116309.1"/>
    <property type="molecule type" value="Genomic_DNA"/>
</dbReference>
<proteinExistence type="predicted"/>
<sequence length="68" mass="7472">MKKSYNKIVVVILALSLFFSFNFAVFAKENASSDEVTYQVTVIDFETSKEIGTKSITTTVDRVVDGAG</sequence>
<dbReference type="RefSeq" id="WP_377772348.1">
    <property type="nucleotide sequence ID" value="NZ_JBHUHO010000030.1"/>
</dbReference>
<keyword evidence="1" id="KW-0732">Signal</keyword>
<comment type="caution">
    <text evidence="2">The sequence shown here is derived from an EMBL/GenBank/DDBJ whole genome shotgun (WGS) entry which is preliminary data.</text>
</comment>
<accession>A0ABW4YL97</accession>
<gene>
    <name evidence="2" type="ORF">ACFSJH_11315</name>
</gene>
<name>A0ABW4YL97_9BACL</name>
<reference evidence="3" key="1">
    <citation type="journal article" date="2019" name="Int. J. Syst. Evol. Microbiol.">
        <title>The Global Catalogue of Microorganisms (GCM) 10K type strain sequencing project: providing services to taxonomists for standard genome sequencing and annotation.</title>
        <authorList>
            <consortium name="The Broad Institute Genomics Platform"/>
            <consortium name="The Broad Institute Genome Sequencing Center for Infectious Disease"/>
            <person name="Wu L."/>
            <person name="Ma J."/>
        </authorList>
    </citation>
    <scope>NUCLEOTIDE SEQUENCE [LARGE SCALE GENOMIC DNA]</scope>
    <source>
        <strain evidence="3">GH52</strain>
    </source>
</reference>
<feature type="signal peptide" evidence="1">
    <location>
        <begin position="1"/>
        <end position="27"/>
    </location>
</feature>